<dbReference type="InParanoid" id="H2ZIR4"/>
<feature type="compositionally biased region" description="Polar residues" evidence="1">
    <location>
        <begin position="296"/>
        <end position="308"/>
    </location>
</feature>
<dbReference type="HOGENOM" id="CLU_653075_0_0_1"/>
<evidence type="ECO:0000313" key="2">
    <source>
        <dbReference type="Ensembl" id="ENSCSAVP00000017480.1"/>
    </source>
</evidence>
<keyword evidence="3" id="KW-1185">Reference proteome</keyword>
<reference evidence="2" key="2">
    <citation type="submission" date="2025-08" db="UniProtKB">
        <authorList>
            <consortium name="Ensembl"/>
        </authorList>
    </citation>
    <scope>IDENTIFICATION</scope>
</reference>
<dbReference type="GeneTree" id="ENSGT00390000001759"/>
<feature type="region of interest" description="Disordered" evidence="1">
    <location>
        <begin position="193"/>
        <end position="237"/>
    </location>
</feature>
<feature type="compositionally biased region" description="Polar residues" evidence="1">
    <location>
        <begin position="199"/>
        <end position="223"/>
    </location>
</feature>
<evidence type="ECO:0000313" key="3">
    <source>
        <dbReference type="Proteomes" id="UP000007875"/>
    </source>
</evidence>
<name>H2ZIR4_CIOSA</name>
<accession>H2ZIR4</accession>
<feature type="compositionally biased region" description="Polar residues" evidence="1">
    <location>
        <begin position="316"/>
        <end position="326"/>
    </location>
</feature>
<reference evidence="2" key="3">
    <citation type="submission" date="2025-09" db="UniProtKB">
        <authorList>
            <consortium name="Ensembl"/>
        </authorList>
    </citation>
    <scope>IDENTIFICATION</scope>
</reference>
<dbReference type="PANTHER" id="PTHR21685:SF2">
    <property type="match status" value="1"/>
</dbReference>
<feature type="compositionally biased region" description="Basic residues" evidence="1">
    <location>
        <begin position="372"/>
        <end position="382"/>
    </location>
</feature>
<evidence type="ECO:0000256" key="1">
    <source>
        <dbReference type="SAM" id="MobiDB-lite"/>
    </source>
</evidence>
<feature type="region of interest" description="Disordered" evidence="1">
    <location>
        <begin position="260"/>
        <end position="406"/>
    </location>
</feature>
<protein>
    <submittedName>
        <fullName evidence="2">Uncharacterized protein</fullName>
    </submittedName>
</protein>
<reference evidence="3" key="1">
    <citation type="submission" date="2003-08" db="EMBL/GenBank/DDBJ databases">
        <authorList>
            <person name="Birren B."/>
            <person name="Nusbaum C."/>
            <person name="Abebe A."/>
            <person name="Abouelleil A."/>
            <person name="Adekoya E."/>
            <person name="Ait-zahra M."/>
            <person name="Allen N."/>
            <person name="Allen T."/>
            <person name="An P."/>
            <person name="Anderson M."/>
            <person name="Anderson S."/>
            <person name="Arachchi H."/>
            <person name="Armbruster J."/>
            <person name="Bachantsang P."/>
            <person name="Baldwin J."/>
            <person name="Barry A."/>
            <person name="Bayul T."/>
            <person name="Blitshsteyn B."/>
            <person name="Bloom T."/>
            <person name="Blye J."/>
            <person name="Boguslavskiy L."/>
            <person name="Borowsky M."/>
            <person name="Boukhgalter B."/>
            <person name="Brunache A."/>
            <person name="Butler J."/>
            <person name="Calixte N."/>
            <person name="Calvo S."/>
            <person name="Camarata J."/>
            <person name="Campo K."/>
            <person name="Chang J."/>
            <person name="Cheshatsang Y."/>
            <person name="Citroen M."/>
            <person name="Collymore A."/>
            <person name="Considine T."/>
            <person name="Cook A."/>
            <person name="Cooke P."/>
            <person name="Corum B."/>
            <person name="Cuomo C."/>
            <person name="David R."/>
            <person name="Dawoe T."/>
            <person name="Degray S."/>
            <person name="Dodge S."/>
            <person name="Dooley K."/>
            <person name="Dorje P."/>
            <person name="Dorjee K."/>
            <person name="Dorris L."/>
            <person name="Duffey N."/>
            <person name="Dupes A."/>
            <person name="Elkins T."/>
            <person name="Engels R."/>
            <person name="Erickson J."/>
            <person name="Farina A."/>
            <person name="Faro S."/>
            <person name="Ferreira P."/>
            <person name="Fischer H."/>
            <person name="Fitzgerald M."/>
            <person name="Foley K."/>
            <person name="Gage D."/>
            <person name="Galagan J."/>
            <person name="Gearin G."/>
            <person name="Gnerre S."/>
            <person name="Gnirke A."/>
            <person name="Goyette A."/>
            <person name="Graham J."/>
            <person name="Grandbois E."/>
            <person name="Gyaltsen K."/>
            <person name="Hafez N."/>
            <person name="Hagopian D."/>
            <person name="Hagos B."/>
            <person name="Hall J."/>
            <person name="Hatcher B."/>
            <person name="Heller A."/>
            <person name="Higgins H."/>
            <person name="Honan T."/>
            <person name="Horn A."/>
            <person name="Houde N."/>
            <person name="Hughes L."/>
            <person name="Hulme W."/>
            <person name="Husby E."/>
            <person name="Iliev I."/>
            <person name="Jaffe D."/>
            <person name="Jones C."/>
            <person name="Kamal M."/>
            <person name="Kamat A."/>
            <person name="Kamvysselis M."/>
            <person name="Karlsson E."/>
            <person name="Kells C."/>
            <person name="Kieu A."/>
            <person name="Kisner P."/>
            <person name="Kodira C."/>
            <person name="Kulbokas E."/>
            <person name="Labutti K."/>
            <person name="Lama D."/>
            <person name="Landers T."/>
            <person name="Leger J."/>
            <person name="Levine S."/>
            <person name="Lewis D."/>
            <person name="Lewis T."/>
            <person name="Lindblad-toh K."/>
            <person name="Liu X."/>
            <person name="Lokyitsang T."/>
            <person name="Lokyitsang Y."/>
            <person name="Lucien O."/>
            <person name="Lui A."/>
            <person name="Ma L.J."/>
            <person name="Mabbitt R."/>
            <person name="Macdonald J."/>
            <person name="Maclean C."/>
            <person name="Major J."/>
            <person name="Manning J."/>
            <person name="Marabella R."/>
            <person name="Maru K."/>
            <person name="Matthews C."/>
            <person name="Mauceli E."/>
            <person name="Mccarthy M."/>
            <person name="Mcdonough S."/>
            <person name="Mcghee T."/>
            <person name="Meldrim J."/>
            <person name="Meneus L."/>
            <person name="Mesirov J."/>
            <person name="Mihalev A."/>
            <person name="Mihova T."/>
            <person name="Mikkelsen T."/>
            <person name="Mlenga V."/>
            <person name="Moru K."/>
            <person name="Mozes J."/>
            <person name="Mulrain L."/>
            <person name="Munson G."/>
            <person name="Naylor J."/>
            <person name="Newes C."/>
            <person name="Nguyen C."/>
            <person name="Nguyen N."/>
            <person name="Nguyen T."/>
            <person name="Nicol R."/>
            <person name="Nielsen C."/>
            <person name="Nizzari M."/>
            <person name="Norbu C."/>
            <person name="Norbu N."/>
            <person name="O'donnell P."/>
            <person name="Okoawo O."/>
            <person name="O'leary S."/>
            <person name="Omotosho B."/>
            <person name="O'neill K."/>
            <person name="Osman S."/>
            <person name="Parker S."/>
            <person name="Perrin D."/>
            <person name="Phunkhang P."/>
            <person name="Piqani B."/>
            <person name="Purcell S."/>
            <person name="Rachupka T."/>
            <person name="Ramasamy U."/>
            <person name="Rameau R."/>
            <person name="Ray V."/>
            <person name="Raymond C."/>
            <person name="Retta R."/>
            <person name="Richardson S."/>
            <person name="Rise C."/>
            <person name="Rodriguez J."/>
            <person name="Rogers J."/>
            <person name="Rogov P."/>
            <person name="Rutman M."/>
            <person name="Schupbach R."/>
            <person name="Seaman C."/>
            <person name="Settipalli S."/>
            <person name="Sharpe T."/>
            <person name="Sheridan J."/>
            <person name="Sherpa N."/>
            <person name="Shi J."/>
            <person name="Smirnov S."/>
            <person name="Smith C."/>
            <person name="Sougnez C."/>
            <person name="Spencer B."/>
            <person name="Stalker J."/>
            <person name="Stange-thomann N."/>
            <person name="Stavropoulos S."/>
            <person name="Stetson K."/>
            <person name="Stone C."/>
            <person name="Stone S."/>
            <person name="Stubbs M."/>
            <person name="Talamas J."/>
            <person name="Tchuinga P."/>
            <person name="Tenzing P."/>
            <person name="Tesfaye S."/>
            <person name="Theodore J."/>
            <person name="Thoulutsang Y."/>
            <person name="Topham K."/>
            <person name="Towey S."/>
            <person name="Tsamla T."/>
            <person name="Tsomo N."/>
            <person name="Vallee D."/>
            <person name="Vassiliev H."/>
            <person name="Venkataraman V."/>
            <person name="Vinson J."/>
            <person name="Vo A."/>
            <person name="Wade C."/>
            <person name="Wang S."/>
            <person name="Wangchuk T."/>
            <person name="Wangdi T."/>
            <person name="Whittaker C."/>
            <person name="Wilkinson J."/>
            <person name="Wu Y."/>
            <person name="Wyman D."/>
            <person name="Yadav S."/>
            <person name="Yang S."/>
            <person name="Yang X."/>
            <person name="Yeager S."/>
            <person name="Yee E."/>
            <person name="Young G."/>
            <person name="Zainoun J."/>
            <person name="Zembeck L."/>
            <person name="Zimmer A."/>
            <person name="Zody M."/>
            <person name="Lander E."/>
        </authorList>
    </citation>
    <scope>NUCLEOTIDE SEQUENCE [LARGE SCALE GENOMIC DNA]</scope>
</reference>
<dbReference type="Proteomes" id="UP000007875">
    <property type="component" value="Unassembled WGS sequence"/>
</dbReference>
<dbReference type="PANTHER" id="PTHR21685">
    <property type="entry name" value="TON-B BOX DOMAIN"/>
    <property type="match status" value="1"/>
</dbReference>
<feature type="compositionally biased region" description="Basic and acidic residues" evidence="1">
    <location>
        <begin position="354"/>
        <end position="365"/>
    </location>
</feature>
<proteinExistence type="predicted"/>
<dbReference type="Ensembl" id="ENSCSAVT00000017671.1">
    <property type="protein sequence ID" value="ENSCSAVP00000017480.1"/>
    <property type="gene ID" value="ENSCSAVG00000010294.1"/>
</dbReference>
<dbReference type="InterPro" id="IPR026671">
    <property type="entry name" value="PPP1R18/Tprn"/>
</dbReference>
<feature type="compositionally biased region" description="Basic and acidic residues" evidence="1">
    <location>
        <begin position="280"/>
        <end position="292"/>
    </location>
</feature>
<organism evidence="2 3">
    <name type="scientific">Ciona savignyi</name>
    <name type="common">Pacific transparent sea squirt</name>
    <dbReference type="NCBI Taxonomy" id="51511"/>
    <lineage>
        <taxon>Eukaryota</taxon>
        <taxon>Metazoa</taxon>
        <taxon>Chordata</taxon>
        <taxon>Tunicata</taxon>
        <taxon>Ascidiacea</taxon>
        <taxon>Phlebobranchia</taxon>
        <taxon>Cionidae</taxon>
        <taxon>Ciona</taxon>
    </lineage>
</organism>
<sequence length="421" mass="46661">MKELKETLEMNAADTTIPSWKTELIQRKRAAQKNRAASEVTIPEWKRELLKRIHSKSEFSKSTMGEVEGDMDEHILKVSDNIFMRQEQTRKASIGLPSTKTKTKLPQVNVAPTPGYHVTRADNIVIIEREDEVLDSFTSSMKNDAGDHKDQDDIEMPSVGIVSRLKNKFKCKSETPKLQRALSTDIILSPSASEDLVKSPTSPNHPRTFSLPQRNGPLQNGPTSPKRDFTTPSSFKIGNTIHKVTSPRFKKIAPVKVDPITPAPTPKIDTSNLHAPGYIKPDEANSQKKFEKPTSPVRSPISSPTKQDSILLRSGSVESKPTSHTTPADPPRRLSLTRTANSPVRSKPIPITDIDGKENVPDIPERTTMAHTKPKISPKKSAFKPSSPEKQIKSNNENFEIRDLGKTSLDPSLLTSKAAII</sequence>
<dbReference type="AlphaFoldDB" id="H2ZIR4"/>